<feature type="compositionally biased region" description="Low complexity" evidence="1">
    <location>
        <begin position="41"/>
        <end position="67"/>
    </location>
</feature>
<feature type="compositionally biased region" description="Polar residues" evidence="1">
    <location>
        <begin position="124"/>
        <end position="154"/>
    </location>
</feature>
<evidence type="ECO:0000313" key="3">
    <source>
        <dbReference type="EMBL" id="KPI86754.1"/>
    </source>
</evidence>
<dbReference type="PANTHER" id="PTHR11200:SF275">
    <property type="entry name" value="LD06095P"/>
    <property type="match status" value="1"/>
</dbReference>
<dbReference type="OrthoDB" id="62798at2759"/>
<dbReference type="Gene3D" id="3.60.10.10">
    <property type="entry name" value="Endonuclease/exonuclease/phosphatase"/>
    <property type="match status" value="2"/>
</dbReference>
<dbReference type="InterPro" id="IPR046985">
    <property type="entry name" value="IP5"/>
</dbReference>
<dbReference type="SUPFAM" id="SSF56219">
    <property type="entry name" value="DNase I-like"/>
    <property type="match status" value="2"/>
</dbReference>
<dbReference type="VEuPathDB" id="TriTrypDB:Lsey_0117_0100"/>
<dbReference type="AlphaFoldDB" id="A0A0N1PEB1"/>
<dbReference type="GO" id="GO:0046856">
    <property type="term" value="P:phosphatidylinositol dephosphorylation"/>
    <property type="evidence" value="ECO:0007669"/>
    <property type="project" value="InterPro"/>
</dbReference>
<reference evidence="3 4" key="1">
    <citation type="journal article" date="2015" name="PLoS Pathog.">
        <title>Leptomonas seymouri: Adaptations to the Dixenous Life Cycle Analyzed by Genome Sequencing, Transcriptome Profiling and Co-infection with Leishmania donovani.</title>
        <authorList>
            <person name="Kraeva N."/>
            <person name="Butenko A."/>
            <person name="Hlavacova J."/>
            <person name="Kostygov A."/>
            <person name="Myskova J."/>
            <person name="Grybchuk D."/>
            <person name="Lestinova T."/>
            <person name="Votypka J."/>
            <person name="Volf P."/>
            <person name="Opperdoes F."/>
            <person name="Flegontov P."/>
            <person name="Lukes J."/>
            <person name="Yurchenko V."/>
        </authorList>
    </citation>
    <scope>NUCLEOTIDE SEQUENCE [LARGE SCALE GENOMIC DNA]</scope>
    <source>
        <strain evidence="3 4">ATCC 30220</strain>
    </source>
</reference>
<evidence type="ECO:0000256" key="1">
    <source>
        <dbReference type="SAM" id="MobiDB-lite"/>
    </source>
</evidence>
<feature type="compositionally biased region" description="Polar residues" evidence="1">
    <location>
        <begin position="447"/>
        <end position="459"/>
    </location>
</feature>
<comment type="caution">
    <text evidence="3">The sequence shown here is derived from an EMBL/GenBank/DDBJ whole genome shotgun (WGS) entry which is preliminary data.</text>
</comment>
<organism evidence="3 4">
    <name type="scientific">Leptomonas seymouri</name>
    <dbReference type="NCBI Taxonomy" id="5684"/>
    <lineage>
        <taxon>Eukaryota</taxon>
        <taxon>Discoba</taxon>
        <taxon>Euglenozoa</taxon>
        <taxon>Kinetoplastea</taxon>
        <taxon>Metakinetoplastina</taxon>
        <taxon>Trypanosomatida</taxon>
        <taxon>Trypanosomatidae</taxon>
        <taxon>Leishmaniinae</taxon>
        <taxon>Leptomonas</taxon>
    </lineage>
</organism>
<sequence>MKSGSAPASIVAYENSITSTSGADYYYPCSRSLRNLEDTVPAAAQLPRLPQAPRPSASSSQTSSPPLGAKEEDVAHLCGPLLQPSLPSVEIRDSLHDQTSPLQPANIVSSSSHLVGNPEELYQRSCSAPSSRLASPTVSTSENSKSNRQAQSSPLRADSLDFSESQREKKPSLPPRVMVRRTVIAPVQHSPVMEQGAAAPTTVEPSHVTIAPALVSTVKVAAVPDGGGALGAVDAATHIDLVEPRTASPPPPAGLLSSLGEHSTYADIDAAGGAAAVASGLSTNELPIRETFPIPRYCPDDLLRGEDKLWCPGKPLRIAYITWNMANKEPRMDEVSAYCIHPNAHLVVVGTQENGPYIGSNKQQKRWAKTVRDRCLGGQYELMGQHHMWAVQMLVFARKRDVAKYVSRSHASHVKTGMMHGLGGNKGGVAVGIVLSLTPKFVEPSHVATTQRAATTAPSSPRGERTSLPSRSVHTVSMEATVAASGGREGLDDAVNLSRSTVAGVLPSVLPSESSMQHDADAEDMNTYHRRLQEEIPRFTEGNDRHYGIVHNAAELNEDELFSPAEAASTNASFDGLLEQHLGQVSKRQMRRSFKREDRARGGAKRGNIRNSSPEDERSDEDLSGGTPNSRTPNYMTLLFVTAHLAAHQGAVVNRNKDYREIVHGLRLGRRGPQRKFFKSLLRQRQVLGDVDGAASDDDNEHGDEDSSEDDVVVLSLPVVSAIANRAKARRDVTEEFDLTFFGGDLNYRINGTRKAIEYVIQHHRNIRSILINNDQLSLERARGTVFQGYQEGNLLFRPTYKYEVSPSNGGVTLNEYNFSRKKDRMPAYCDRVLFKKNLSSAARRVVIRLYTDVPNVRTSDHRPVVALFDVGTRAFPG</sequence>
<dbReference type="OMA" id="MANKEPR"/>
<dbReference type="GO" id="GO:0004519">
    <property type="term" value="F:endonuclease activity"/>
    <property type="evidence" value="ECO:0007669"/>
    <property type="project" value="UniProtKB-KW"/>
</dbReference>
<dbReference type="Proteomes" id="UP000038009">
    <property type="component" value="Unassembled WGS sequence"/>
</dbReference>
<dbReference type="InterPro" id="IPR000300">
    <property type="entry name" value="IPPc"/>
</dbReference>
<keyword evidence="4" id="KW-1185">Reference proteome</keyword>
<keyword evidence="3" id="KW-0378">Hydrolase</keyword>
<evidence type="ECO:0000313" key="4">
    <source>
        <dbReference type="Proteomes" id="UP000038009"/>
    </source>
</evidence>
<dbReference type="EMBL" id="LJSK01000117">
    <property type="protein sequence ID" value="KPI86754.1"/>
    <property type="molecule type" value="Genomic_DNA"/>
</dbReference>
<evidence type="ECO:0000259" key="2">
    <source>
        <dbReference type="SMART" id="SM00128"/>
    </source>
</evidence>
<name>A0A0N1PEB1_LEPSE</name>
<gene>
    <name evidence="3" type="ORF">ABL78_4171</name>
</gene>
<keyword evidence="3" id="KW-0255">Endonuclease</keyword>
<dbReference type="Pfam" id="PF22669">
    <property type="entry name" value="Exo_endo_phos2"/>
    <property type="match status" value="2"/>
</dbReference>
<feature type="region of interest" description="Disordered" evidence="1">
    <location>
        <begin position="585"/>
        <end position="632"/>
    </location>
</feature>
<keyword evidence="3" id="KW-0269">Exonuclease</keyword>
<dbReference type="GO" id="GO:0004527">
    <property type="term" value="F:exonuclease activity"/>
    <property type="evidence" value="ECO:0007669"/>
    <property type="project" value="UniProtKB-KW"/>
</dbReference>
<proteinExistence type="predicted"/>
<feature type="region of interest" description="Disordered" evidence="1">
    <location>
        <begin position="445"/>
        <end position="472"/>
    </location>
</feature>
<accession>A0A0N1PEB1</accession>
<dbReference type="PANTHER" id="PTHR11200">
    <property type="entry name" value="INOSITOL 5-PHOSPHATASE"/>
    <property type="match status" value="1"/>
</dbReference>
<dbReference type="GO" id="GO:0004439">
    <property type="term" value="F:phosphatidylinositol-4,5-bisphosphate 5-phosphatase activity"/>
    <property type="evidence" value="ECO:0007669"/>
    <property type="project" value="TreeGrafter"/>
</dbReference>
<feature type="region of interest" description="Disordered" evidence="1">
    <location>
        <begin position="38"/>
        <end position="71"/>
    </location>
</feature>
<feature type="region of interest" description="Disordered" evidence="1">
    <location>
        <begin position="121"/>
        <end position="176"/>
    </location>
</feature>
<protein>
    <submittedName>
        <fullName evidence="3">Putative endonuclease/exonuclease/phosphatase</fullName>
    </submittedName>
</protein>
<dbReference type="SMART" id="SM00128">
    <property type="entry name" value="IPPc"/>
    <property type="match status" value="1"/>
</dbReference>
<feature type="domain" description="Inositol polyphosphate-related phosphatase" evidence="2">
    <location>
        <begin position="493"/>
        <end position="877"/>
    </location>
</feature>
<keyword evidence="3" id="KW-0540">Nuclease</keyword>
<dbReference type="InterPro" id="IPR036691">
    <property type="entry name" value="Endo/exonu/phosph_ase_sf"/>
</dbReference>